<dbReference type="PANTHER" id="PTHR37012">
    <property type="entry name" value="B-ZIP TRANSCRIPTION FACTOR (EUROFUNG)-RELATED"/>
    <property type="match status" value="1"/>
</dbReference>
<evidence type="ECO:0000313" key="2">
    <source>
        <dbReference type="EMBL" id="ATY63841.1"/>
    </source>
</evidence>
<feature type="compositionally biased region" description="Polar residues" evidence="1">
    <location>
        <begin position="65"/>
        <end position="78"/>
    </location>
</feature>
<evidence type="ECO:0000313" key="3">
    <source>
        <dbReference type="Proteomes" id="UP000323067"/>
    </source>
</evidence>
<sequence length="381" mass="42756">MPVSHPGSATPQQQQCGPINTGTGSFDAARRKRERDRECQRRKRERDRRYTKCLEERIRELEGQLGTSPRPQKTTGPGQATAEECVIDGAWSVPTPSSQGRPDLTGRPAAAEERRDSRYRSQSLGSSVQQLSSPAENSDHASSDSVVVSLRVLEACLSAPQWARLPLHGLSLMSDPRHCIRGSGLAPFITRTRADAGLESLCPPTPKVIDILYAGSKNPLANLIVAGCSREPLLAPERLAISWTLYQYCRWLIWPSKESFENLPEHMHPTAMQLTVEHQWCIDLVAWPELRESMIRNQSWLDVDAAIGLFLCSLRMRGSFNTHFICRQNEGDLEINPEFYNRFTDPANWGLLENFWTVYPGLVEGLDPGLKIREKDLLASL</sequence>
<evidence type="ECO:0000256" key="1">
    <source>
        <dbReference type="SAM" id="MobiDB-lite"/>
    </source>
</evidence>
<feature type="compositionally biased region" description="Basic and acidic residues" evidence="1">
    <location>
        <begin position="47"/>
        <end position="62"/>
    </location>
</feature>
<feature type="compositionally biased region" description="Low complexity" evidence="1">
    <location>
        <begin position="121"/>
        <end position="133"/>
    </location>
</feature>
<dbReference type="InterPro" id="IPR021833">
    <property type="entry name" value="DUF3425"/>
</dbReference>
<proteinExistence type="predicted"/>
<name>A0A2H4SL51_CORMI</name>
<organism evidence="2 3">
    <name type="scientific">Cordyceps militaris</name>
    <name type="common">Caterpillar fungus</name>
    <name type="synonym">Clavaria militaris</name>
    <dbReference type="NCBI Taxonomy" id="73501"/>
    <lineage>
        <taxon>Eukaryota</taxon>
        <taxon>Fungi</taxon>
        <taxon>Dikarya</taxon>
        <taxon>Ascomycota</taxon>
        <taxon>Pezizomycotina</taxon>
        <taxon>Sordariomycetes</taxon>
        <taxon>Hypocreomycetidae</taxon>
        <taxon>Hypocreales</taxon>
        <taxon>Cordycipitaceae</taxon>
        <taxon>Cordyceps</taxon>
    </lineage>
</organism>
<dbReference type="PANTHER" id="PTHR37012:SF6">
    <property type="entry name" value="BZIP TRANSCRIPTION FACTOR"/>
    <property type="match status" value="1"/>
</dbReference>
<feature type="compositionally biased region" description="Polar residues" evidence="1">
    <location>
        <begin position="7"/>
        <end position="24"/>
    </location>
</feature>
<dbReference type="AlphaFoldDB" id="A0A2H4SL51"/>
<dbReference type="VEuPathDB" id="FungiDB:CCM_04866"/>
<protein>
    <recommendedName>
        <fullName evidence="4">BZIP domain-containing protein</fullName>
    </recommendedName>
</protein>
<feature type="region of interest" description="Disordered" evidence="1">
    <location>
        <begin position="1"/>
        <end position="141"/>
    </location>
</feature>
<gene>
    <name evidence="2" type="ORF">A9K55_003948</name>
</gene>
<feature type="compositionally biased region" description="Basic residues" evidence="1">
    <location>
        <begin position="30"/>
        <end position="46"/>
    </location>
</feature>
<accession>A0A2H4SL51</accession>
<reference evidence="2 3" key="1">
    <citation type="journal article" date="2017" name="BMC Genomics">
        <title>Chromosome level assembly and secondary metabolite potential of the parasitic fungus Cordyceps militaris.</title>
        <authorList>
            <person name="Kramer G.J."/>
            <person name="Nodwell J.R."/>
        </authorList>
    </citation>
    <scope>NUCLEOTIDE SEQUENCE [LARGE SCALE GENOMIC DNA]</scope>
    <source>
        <strain evidence="2 3">ATCC 34164</strain>
    </source>
</reference>
<dbReference type="Proteomes" id="UP000323067">
    <property type="component" value="Chromosome v"/>
</dbReference>
<dbReference type="VEuPathDB" id="FungiDB:A9K55_003948"/>
<feature type="compositionally biased region" description="Basic and acidic residues" evidence="1">
    <location>
        <begin position="110"/>
        <end position="119"/>
    </location>
</feature>
<dbReference type="EMBL" id="CP023325">
    <property type="protein sequence ID" value="ATY63841.1"/>
    <property type="molecule type" value="Genomic_DNA"/>
</dbReference>
<evidence type="ECO:0008006" key="4">
    <source>
        <dbReference type="Google" id="ProtNLM"/>
    </source>
</evidence>
<dbReference type="Pfam" id="PF11905">
    <property type="entry name" value="DUF3425"/>
    <property type="match status" value="1"/>
</dbReference>